<feature type="chain" id="PRO_5045296778" description="Lipoprotein" evidence="2">
    <location>
        <begin position="26"/>
        <end position="255"/>
    </location>
</feature>
<feature type="region of interest" description="Disordered" evidence="1">
    <location>
        <begin position="28"/>
        <end position="56"/>
    </location>
</feature>
<evidence type="ECO:0000313" key="4">
    <source>
        <dbReference type="Proteomes" id="UP001589654"/>
    </source>
</evidence>
<feature type="compositionally biased region" description="Polar residues" evidence="1">
    <location>
        <begin position="33"/>
        <end position="54"/>
    </location>
</feature>
<protein>
    <recommendedName>
        <fullName evidence="5">Lipoprotein</fullName>
    </recommendedName>
</protein>
<comment type="caution">
    <text evidence="3">The sequence shown here is derived from an EMBL/GenBank/DDBJ whole genome shotgun (WGS) entry which is preliminary data.</text>
</comment>
<evidence type="ECO:0000256" key="1">
    <source>
        <dbReference type="SAM" id="MobiDB-lite"/>
    </source>
</evidence>
<dbReference type="RefSeq" id="WP_290247697.1">
    <property type="nucleotide sequence ID" value="NZ_JAUFQT010000001.1"/>
</dbReference>
<evidence type="ECO:0000313" key="3">
    <source>
        <dbReference type="EMBL" id="MFB9212436.1"/>
    </source>
</evidence>
<keyword evidence="4" id="KW-1185">Reference proteome</keyword>
<organism evidence="3 4">
    <name type="scientific">Echinicola jeungdonensis</name>
    <dbReference type="NCBI Taxonomy" id="709343"/>
    <lineage>
        <taxon>Bacteria</taxon>
        <taxon>Pseudomonadati</taxon>
        <taxon>Bacteroidota</taxon>
        <taxon>Cytophagia</taxon>
        <taxon>Cytophagales</taxon>
        <taxon>Cyclobacteriaceae</taxon>
        <taxon>Echinicola</taxon>
    </lineage>
</organism>
<reference evidence="3 4" key="1">
    <citation type="submission" date="2024-09" db="EMBL/GenBank/DDBJ databases">
        <authorList>
            <person name="Sun Q."/>
            <person name="Mori K."/>
        </authorList>
    </citation>
    <scope>NUCLEOTIDE SEQUENCE [LARGE SCALE GENOMIC DNA]</scope>
    <source>
        <strain evidence="3 4">CECT 7682</strain>
    </source>
</reference>
<dbReference type="EMBL" id="JBHMEW010000061">
    <property type="protein sequence ID" value="MFB9212436.1"/>
    <property type="molecule type" value="Genomic_DNA"/>
</dbReference>
<sequence>MKKQLRNFVKWMVPLSFGLVLVACSNEDEKPQEGNSNVTLKSTAQGESGSSSENGRVEVGAMSVSSFQVGTQDAEMKYVAKAEIDAGISIGNGTLLSNVSTELGASSSQQKNLSLIAEGDSKVEVIGEGETPNGNYTEVVFKLYQNTNAGSNSEMQDKSLLIMGEANGKPVELWMEAEKELRATSESAQGYEVDGDTDMTIIFDMEQMFSGVDMSAASDLDADGTIEIGPGVAENQAIYSQVESNISSSVKFVKQ</sequence>
<proteinExistence type="predicted"/>
<dbReference type="Proteomes" id="UP001589654">
    <property type="component" value="Unassembled WGS sequence"/>
</dbReference>
<feature type="signal peptide" evidence="2">
    <location>
        <begin position="1"/>
        <end position="25"/>
    </location>
</feature>
<evidence type="ECO:0008006" key="5">
    <source>
        <dbReference type="Google" id="ProtNLM"/>
    </source>
</evidence>
<gene>
    <name evidence="3" type="ORF">ACFFUR_11520</name>
</gene>
<keyword evidence="2" id="KW-0732">Signal</keyword>
<evidence type="ECO:0000256" key="2">
    <source>
        <dbReference type="SAM" id="SignalP"/>
    </source>
</evidence>
<name>A0ABV5J6I7_9BACT</name>
<dbReference type="PROSITE" id="PS51257">
    <property type="entry name" value="PROKAR_LIPOPROTEIN"/>
    <property type="match status" value="1"/>
</dbReference>
<accession>A0ABV5J6I7</accession>